<sequence length="31" mass="3645">MISAQTSNQGNHESPYYNHCTWITESQTPYR</sequence>
<reference evidence="1" key="1">
    <citation type="submission" date="2012-05" db="EMBL/GenBank/DDBJ databases">
        <authorList>
            <person name="Krishnakumar V."/>
            <person name="Cheung F."/>
            <person name="Xiao Y."/>
            <person name="Chan A."/>
            <person name="Moskal W.A."/>
            <person name="Town C.D."/>
        </authorList>
    </citation>
    <scope>NUCLEOTIDE SEQUENCE</scope>
</reference>
<proteinExistence type="evidence at transcript level"/>
<organism evidence="1">
    <name type="scientific">Lotus japonicus</name>
    <name type="common">Lotus corniculatus var. japonicus</name>
    <dbReference type="NCBI Taxonomy" id="34305"/>
    <lineage>
        <taxon>Eukaryota</taxon>
        <taxon>Viridiplantae</taxon>
        <taxon>Streptophyta</taxon>
        <taxon>Embryophyta</taxon>
        <taxon>Tracheophyta</taxon>
        <taxon>Spermatophyta</taxon>
        <taxon>Magnoliopsida</taxon>
        <taxon>eudicotyledons</taxon>
        <taxon>Gunneridae</taxon>
        <taxon>Pentapetalae</taxon>
        <taxon>rosids</taxon>
        <taxon>fabids</taxon>
        <taxon>Fabales</taxon>
        <taxon>Fabaceae</taxon>
        <taxon>Papilionoideae</taxon>
        <taxon>50 kb inversion clade</taxon>
        <taxon>NPAAA clade</taxon>
        <taxon>Hologalegina</taxon>
        <taxon>robinioid clade</taxon>
        <taxon>Loteae</taxon>
        <taxon>Lotus</taxon>
    </lineage>
</organism>
<dbReference type="EMBL" id="BT144370">
    <property type="protein sequence ID" value="AFK44164.1"/>
    <property type="molecule type" value="mRNA"/>
</dbReference>
<evidence type="ECO:0000313" key="1">
    <source>
        <dbReference type="EMBL" id="AFK44164.1"/>
    </source>
</evidence>
<dbReference type="AlphaFoldDB" id="I3SV72"/>
<protein>
    <submittedName>
        <fullName evidence="1">Uncharacterized protein</fullName>
    </submittedName>
</protein>
<name>I3SV72_LOTJA</name>
<accession>I3SV72</accession>